<keyword evidence="4" id="KW-0238">DNA-binding</keyword>
<dbReference type="GO" id="GO:0005634">
    <property type="term" value="C:nucleus"/>
    <property type="evidence" value="ECO:0007669"/>
    <property type="project" value="UniProtKB-SubCell"/>
</dbReference>
<evidence type="ECO:0000256" key="4">
    <source>
        <dbReference type="ARBA" id="ARBA00023125"/>
    </source>
</evidence>
<dbReference type="GO" id="GO:0003700">
    <property type="term" value="F:DNA-binding transcription factor activity"/>
    <property type="evidence" value="ECO:0007669"/>
    <property type="project" value="InterPro"/>
</dbReference>
<accession>Q68TH4</accession>
<organism evidence="9">
    <name type="scientific">Fieldia australis</name>
    <dbReference type="NCBI Taxonomy" id="49019"/>
    <lineage>
        <taxon>Eukaryota</taxon>
        <taxon>Viridiplantae</taxon>
        <taxon>Streptophyta</taxon>
        <taxon>Embryophyta</taxon>
        <taxon>Tracheophyta</taxon>
        <taxon>Spermatophyta</taxon>
        <taxon>Magnoliopsida</taxon>
        <taxon>eudicotyledons</taxon>
        <taxon>Gunneridae</taxon>
        <taxon>Pentapetalae</taxon>
        <taxon>asterids</taxon>
        <taxon>lamiids</taxon>
        <taxon>Lamiales</taxon>
        <taxon>Gesneriaceae</taxon>
        <taxon>Gesnerioideae</taxon>
        <taxon>Coronanthereae</taxon>
        <taxon>Mitrariinae</taxon>
        <taxon>Fieldia</taxon>
    </lineage>
</organism>
<comment type="subcellular location">
    <subcellularLocation>
        <location evidence="1">Nucleus</location>
    </subcellularLocation>
</comment>
<keyword evidence="2" id="KW-0217">Developmental protein</keyword>
<keyword evidence="6" id="KW-0539">Nucleus</keyword>
<evidence type="ECO:0000256" key="3">
    <source>
        <dbReference type="ARBA" id="ARBA00023015"/>
    </source>
</evidence>
<gene>
    <name evidence="9" type="primary">Gcyc1E</name>
</gene>
<evidence type="ECO:0000259" key="8">
    <source>
        <dbReference type="PROSITE" id="PS51370"/>
    </source>
</evidence>
<evidence type="ECO:0000256" key="5">
    <source>
        <dbReference type="ARBA" id="ARBA00023163"/>
    </source>
</evidence>
<name>Q68TH4_9LAMI</name>
<evidence type="ECO:0000256" key="1">
    <source>
        <dbReference type="ARBA" id="ARBA00004123"/>
    </source>
</evidence>
<dbReference type="GO" id="GO:2000032">
    <property type="term" value="P:regulation of secondary shoot formation"/>
    <property type="evidence" value="ECO:0007669"/>
    <property type="project" value="TreeGrafter"/>
</dbReference>
<dbReference type="InterPro" id="IPR005333">
    <property type="entry name" value="Transcription_factor_TCP"/>
</dbReference>
<evidence type="ECO:0000259" key="7">
    <source>
        <dbReference type="PROSITE" id="PS51369"/>
    </source>
</evidence>
<dbReference type="InterPro" id="IPR017887">
    <property type="entry name" value="TF_TCP_subgr"/>
</dbReference>
<evidence type="ECO:0000256" key="2">
    <source>
        <dbReference type="ARBA" id="ARBA00022473"/>
    </source>
</evidence>
<dbReference type="PROSITE" id="PS51369">
    <property type="entry name" value="TCP"/>
    <property type="match status" value="1"/>
</dbReference>
<dbReference type="AlphaFoldDB" id="Q68TH4"/>
<evidence type="ECO:0000313" key="9">
    <source>
        <dbReference type="EMBL" id="AAR99890.1"/>
    </source>
</evidence>
<feature type="domain" description="R" evidence="8">
    <location>
        <begin position="93"/>
        <end position="110"/>
    </location>
</feature>
<feature type="domain" description="TCP" evidence="7">
    <location>
        <begin position="1"/>
        <end position="25"/>
    </location>
</feature>
<dbReference type="InterPro" id="IPR017888">
    <property type="entry name" value="CYC/TB1_R_domain"/>
</dbReference>
<keyword evidence="5" id="KW-0804">Transcription</keyword>
<dbReference type="PANTHER" id="PTHR31072">
    <property type="entry name" value="TRANSCRIPTION FACTOR TCP4-RELATED"/>
    <property type="match status" value="1"/>
</dbReference>
<feature type="non-terminal residue" evidence="9">
    <location>
        <position position="1"/>
    </location>
</feature>
<dbReference type="PANTHER" id="PTHR31072:SF224">
    <property type="entry name" value="TRANSCRIPTION FACTOR TCP1"/>
    <property type="match status" value="1"/>
</dbReference>
<keyword evidence="3" id="KW-0805">Transcription regulation</keyword>
<dbReference type="GO" id="GO:0043565">
    <property type="term" value="F:sequence-specific DNA binding"/>
    <property type="evidence" value="ECO:0007669"/>
    <property type="project" value="TreeGrafter"/>
</dbReference>
<reference evidence="9" key="1">
    <citation type="journal article" date="2004" name="Syst. Bot.">
        <title>Phylogenetic position of Titanotrichum oldhamii (Gesneriaceae) inferred from four different gene regions.</title>
        <authorList>
            <person name="Wang C.-N."/>
            <person name="Moeller M."/>
            <person name="Cronk Q.C.B."/>
        </authorList>
    </citation>
    <scope>NUCLEOTIDE SEQUENCE</scope>
    <source>
        <strain evidence="9">DNA-F1</strain>
    </source>
</reference>
<evidence type="ECO:0000256" key="6">
    <source>
        <dbReference type="ARBA" id="ARBA00023242"/>
    </source>
</evidence>
<dbReference type="PROSITE" id="PS51370">
    <property type="entry name" value="R"/>
    <property type="match status" value="1"/>
</dbReference>
<feature type="non-terminal residue" evidence="9">
    <location>
        <position position="231"/>
    </location>
</feature>
<dbReference type="EMBL" id="AY423151">
    <property type="protein sequence ID" value="AAR99890.1"/>
    <property type="molecule type" value="Genomic_DNA"/>
</dbReference>
<protein>
    <submittedName>
        <fullName evidence="9">Gcyc1E protein</fullName>
    </submittedName>
</protein>
<dbReference type="Pfam" id="PF03634">
    <property type="entry name" value="TCP"/>
    <property type="match status" value="1"/>
</dbReference>
<sequence>MLGFDKPSKTLEWLLTKSKAAIKELMQTKKRASASAKSISSPSECEVVSAGNGEAFENGNYLDADSKRKSVLLNAYKCKEAKDPQQAALNLAKVSRAKARARARERTREKMCIKKLNESRNLDPDLNPSNPIQFRNNLFEICKLSASNSEPILHCPLTNVAAAATEDLIQESIVIKRMLKHPSFFGFQQNLIISRDLNCSLPSPNINDNWDISSLTSQSNLCDILDQHKFI</sequence>
<proteinExistence type="predicted"/>